<evidence type="ECO:0000313" key="1">
    <source>
        <dbReference type="EMBL" id="KAG6942079.1"/>
    </source>
</evidence>
<accession>A0A8T1TLN1</accession>
<gene>
    <name evidence="1" type="ORF">JG687_00019272</name>
</gene>
<protein>
    <submittedName>
        <fullName evidence="1">Uncharacterized protein</fullName>
    </submittedName>
</protein>
<reference evidence="1" key="1">
    <citation type="submission" date="2021-01" db="EMBL/GenBank/DDBJ databases">
        <title>Phytophthora aleatoria, a newly-described species from Pinus radiata is distinct from Phytophthora cactorum isolates based on comparative genomics.</title>
        <authorList>
            <person name="Mcdougal R."/>
            <person name="Panda P."/>
            <person name="Williams N."/>
            <person name="Studholme D.J."/>
        </authorList>
    </citation>
    <scope>NUCLEOTIDE SEQUENCE</scope>
    <source>
        <strain evidence="1">NZFS 3830</strain>
    </source>
</reference>
<dbReference type="VEuPathDB" id="FungiDB:PC110_g4174"/>
<proteinExistence type="predicted"/>
<dbReference type="Proteomes" id="UP000688947">
    <property type="component" value="Unassembled WGS sequence"/>
</dbReference>
<dbReference type="EMBL" id="JAENGZ010003154">
    <property type="protein sequence ID" value="KAG6942079.1"/>
    <property type="molecule type" value="Genomic_DNA"/>
</dbReference>
<organism evidence="1 2">
    <name type="scientific">Phytophthora cactorum</name>
    <dbReference type="NCBI Taxonomy" id="29920"/>
    <lineage>
        <taxon>Eukaryota</taxon>
        <taxon>Sar</taxon>
        <taxon>Stramenopiles</taxon>
        <taxon>Oomycota</taxon>
        <taxon>Peronosporomycetes</taxon>
        <taxon>Peronosporales</taxon>
        <taxon>Peronosporaceae</taxon>
        <taxon>Phytophthora</taxon>
    </lineage>
</organism>
<comment type="caution">
    <text evidence="1">The sequence shown here is derived from an EMBL/GenBank/DDBJ whole genome shotgun (WGS) entry which is preliminary data.</text>
</comment>
<dbReference type="AlphaFoldDB" id="A0A8T1TLN1"/>
<dbReference type="OrthoDB" id="90529at2759"/>
<evidence type="ECO:0000313" key="2">
    <source>
        <dbReference type="Proteomes" id="UP000688947"/>
    </source>
</evidence>
<sequence>MVADRSSQWLRPLKSLVLEPVINLSGRRVALQQLKAIRLIRIQRMKTSTTVRYAVEAVQSCPQRDCVSRIPIATADCGTSTLQDGTYSQSRGVQIERELQEFITLRDKVYNIVRWAHRDRHCDFCGKVADLLVFGPNPDGPFLGLFGSKRASNTLQNFVTGILHLTVKCPSNANQCNCAGLSLVPEIAYSFLFDPAPFTNTHVELVDA</sequence>
<name>A0A8T1TLN1_9STRA</name>